<sequence>MPILLLLIAVVVGLWFFGILNINVNDTGELPNVTIEGGRAPDVDVDIQVPDLDVTTEERTVTVPQVEVNPSENSRE</sequence>
<comment type="caution">
    <text evidence="1">The sequence shown here is derived from an EMBL/GenBank/DDBJ whole genome shotgun (WGS) entry which is preliminary data.</text>
</comment>
<evidence type="ECO:0000313" key="1">
    <source>
        <dbReference type="EMBL" id="NDV88825.1"/>
    </source>
</evidence>
<accession>A0A6L9MM80</accession>
<keyword evidence="2" id="KW-1185">Reference proteome</keyword>
<dbReference type="EMBL" id="JAAAMJ010000020">
    <property type="protein sequence ID" value="NDV88825.1"/>
    <property type="molecule type" value="Genomic_DNA"/>
</dbReference>
<dbReference type="Proteomes" id="UP000476332">
    <property type="component" value="Unassembled WGS sequence"/>
</dbReference>
<reference evidence="1 2" key="1">
    <citation type="submission" date="2020-01" db="EMBL/GenBank/DDBJ databases">
        <title>Genomes of bacteria type strains.</title>
        <authorList>
            <person name="Chen J."/>
            <person name="Zhu S."/>
            <person name="Chen J."/>
        </authorList>
    </citation>
    <scope>NUCLEOTIDE SEQUENCE [LARGE SCALE GENOMIC DNA]</scope>
    <source>
        <strain evidence="1 2">KCTC 52919</strain>
    </source>
</reference>
<dbReference type="AlphaFoldDB" id="A0A6L9MM80"/>
<name>A0A6L9MM80_9HYPH</name>
<evidence type="ECO:0000313" key="2">
    <source>
        <dbReference type="Proteomes" id="UP000476332"/>
    </source>
</evidence>
<gene>
    <name evidence="1" type="ORF">GTW51_19205</name>
</gene>
<proteinExistence type="predicted"/>
<organism evidence="1 2">
    <name type="scientific">Aurantimonas aggregata</name>
    <dbReference type="NCBI Taxonomy" id="2047720"/>
    <lineage>
        <taxon>Bacteria</taxon>
        <taxon>Pseudomonadati</taxon>
        <taxon>Pseudomonadota</taxon>
        <taxon>Alphaproteobacteria</taxon>
        <taxon>Hyphomicrobiales</taxon>
        <taxon>Aurantimonadaceae</taxon>
        <taxon>Aurantimonas</taxon>
    </lineage>
</organism>
<protein>
    <submittedName>
        <fullName evidence="1">Uncharacterized protein</fullName>
    </submittedName>
</protein>